<dbReference type="Gene3D" id="1.10.10.60">
    <property type="entry name" value="Homeodomain-like"/>
    <property type="match status" value="1"/>
</dbReference>
<dbReference type="PANTHER" id="PTHR43280">
    <property type="entry name" value="ARAC-FAMILY TRANSCRIPTIONAL REGULATOR"/>
    <property type="match status" value="1"/>
</dbReference>
<gene>
    <name evidence="5" type="ORF">D0894_12300</name>
</gene>
<dbReference type="EMBL" id="QWLL01000030">
    <property type="protein sequence ID" value="RII77385.1"/>
    <property type="molecule type" value="Genomic_DNA"/>
</dbReference>
<dbReference type="GO" id="GO:0003700">
    <property type="term" value="F:DNA-binding transcription factor activity"/>
    <property type="evidence" value="ECO:0007669"/>
    <property type="project" value="InterPro"/>
</dbReference>
<sequence length="103" mass="11968">MKGARERMSLVALQEVAYQFGVTTRYINSLLQQEGTSFGRYVLLSRLQRCAHDLRQPELSTRQVSEIAYRWGFNDMTHFSRVFKAQFGVPPRLYRCTTEDSGL</sequence>
<dbReference type="SMART" id="SM00342">
    <property type="entry name" value="HTH_ARAC"/>
    <property type="match status" value="1"/>
</dbReference>
<keyword evidence="2" id="KW-0238">DNA-binding</keyword>
<dbReference type="AlphaFoldDB" id="A0A399M7N9"/>
<keyword evidence="3" id="KW-0804">Transcription</keyword>
<comment type="caution">
    <text evidence="5">The sequence shown here is derived from an EMBL/GenBank/DDBJ whole genome shotgun (WGS) entry which is preliminary data.</text>
</comment>
<dbReference type="PRINTS" id="PR00032">
    <property type="entry name" value="HTHARAC"/>
</dbReference>
<dbReference type="InterPro" id="IPR009057">
    <property type="entry name" value="Homeodomain-like_sf"/>
</dbReference>
<protein>
    <submittedName>
        <fullName evidence="5">AraC family transcriptional regulator</fullName>
    </submittedName>
</protein>
<dbReference type="InterPro" id="IPR018060">
    <property type="entry name" value="HTH_AraC"/>
</dbReference>
<organism evidence="5 6">
    <name type="scientific">Pseudomonas monteilii</name>
    <dbReference type="NCBI Taxonomy" id="76759"/>
    <lineage>
        <taxon>Bacteria</taxon>
        <taxon>Pseudomonadati</taxon>
        <taxon>Pseudomonadota</taxon>
        <taxon>Gammaproteobacteria</taxon>
        <taxon>Pseudomonadales</taxon>
        <taxon>Pseudomonadaceae</taxon>
        <taxon>Pseudomonas</taxon>
    </lineage>
</organism>
<dbReference type="InterPro" id="IPR020449">
    <property type="entry name" value="Tscrpt_reg_AraC-type_HTH"/>
</dbReference>
<dbReference type="Pfam" id="PF12833">
    <property type="entry name" value="HTH_18"/>
    <property type="match status" value="1"/>
</dbReference>
<dbReference type="GO" id="GO:0043565">
    <property type="term" value="F:sequence-specific DNA binding"/>
    <property type="evidence" value="ECO:0007669"/>
    <property type="project" value="InterPro"/>
</dbReference>
<reference evidence="5 6" key="1">
    <citation type="submission" date="2018-08" db="EMBL/GenBank/DDBJ databases">
        <title>Draft genome sequence of the cyanotroph, Pseudomonas monteilii BCN3.</title>
        <authorList>
            <person name="Jones L.B."/>
            <person name="Kunz D.A."/>
        </authorList>
    </citation>
    <scope>NUCLEOTIDE SEQUENCE [LARGE SCALE GENOMIC DNA]</scope>
    <source>
        <strain evidence="5 6">BCN3</strain>
    </source>
</reference>
<feature type="domain" description="HTH araC/xylS-type" evidence="4">
    <location>
        <begin position="1"/>
        <end position="97"/>
    </location>
</feature>
<keyword evidence="1" id="KW-0805">Transcription regulation</keyword>
<evidence type="ECO:0000256" key="3">
    <source>
        <dbReference type="ARBA" id="ARBA00023163"/>
    </source>
</evidence>
<evidence type="ECO:0000256" key="2">
    <source>
        <dbReference type="ARBA" id="ARBA00023125"/>
    </source>
</evidence>
<accession>A0A399M7N9</accession>
<name>A0A399M7N9_9PSED</name>
<evidence type="ECO:0000259" key="4">
    <source>
        <dbReference type="PROSITE" id="PS01124"/>
    </source>
</evidence>
<dbReference type="SUPFAM" id="SSF46689">
    <property type="entry name" value="Homeodomain-like"/>
    <property type="match status" value="1"/>
</dbReference>
<evidence type="ECO:0000256" key="1">
    <source>
        <dbReference type="ARBA" id="ARBA00023015"/>
    </source>
</evidence>
<proteinExistence type="predicted"/>
<dbReference type="PANTHER" id="PTHR43280:SF31">
    <property type="entry name" value="TRANSCRIPTIONAL REGULATORY PROTEIN"/>
    <property type="match status" value="1"/>
</dbReference>
<dbReference type="Proteomes" id="UP000265875">
    <property type="component" value="Unassembled WGS sequence"/>
</dbReference>
<evidence type="ECO:0000313" key="5">
    <source>
        <dbReference type="EMBL" id="RII77385.1"/>
    </source>
</evidence>
<dbReference type="PROSITE" id="PS01124">
    <property type="entry name" value="HTH_ARAC_FAMILY_2"/>
    <property type="match status" value="1"/>
</dbReference>
<evidence type="ECO:0000313" key="6">
    <source>
        <dbReference type="Proteomes" id="UP000265875"/>
    </source>
</evidence>